<reference evidence="1 2" key="1">
    <citation type="submission" date="2019-12" db="EMBL/GenBank/DDBJ databases">
        <title>Genomic-based taxomic classification of the family Erythrobacteraceae.</title>
        <authorList>
            <person name="Xu L."/>
        </authorList>
    </citation>
    <scope>NUCLEOTIDE SEQUENCE [LARGE SCALE GENOMIC DNA]</scope>
    <source>
        <strain evidence="1 2">KCTC 52259</strain>
    </source>
</reference>
<accession>A0A6L7GFT7</accession>
<proteinExistence type="predicted"/>
<name>A0A6L7GFT7_9SPHN</name>
<organism evidence="1 2">
    <name type="scientific">Allopontixanthobacter confluentis</name>
    <dbReference type="NCBI Taxonomy" id="1849021"/>
    <lineage>
        <taxon>Bacteria</taxon>
        <taxon>Pseudomonadati</taxon>
        <taxon>Pseudomonadota</taxon>
        <taxon>Alphaproteobacteria</taxon>
        <taxon>Sphingomonadales</taxon>
        <taxon>Erythrobacteraceae</taxon>
        <taxon>Allopontixanthobacter</taxon>
    </lineage>
</organism>
<protein>
    <recommendedName>
        <fullName evidence="3">SH3 domain-containing protein</fullName>
    </recommendedName>
</protein>
<dbReference type="PROSITE" id="PS51257">
    <property type="entry name" value="PROKAR_LIPOPROTEIN"/>
    <property type="match status" value="1"/>
</dbReference>
<dbReference type="OrthoDB" id="7550365at2"/>
<comment type="caution">
    <text evidence="1">The sequence shown here is derived from an EMBL/GenBank/DDBJ whole genome shotgun (WGS) entry which is preliminary data.</text>
</comment>
<keyword evidence="2" id="KW-1185">Reference proteome</keyword>
<gene>
    <name evidence="1" type="ORF">GRI44_02025</name>
</gene>
<evidence type="ECO:0008006" key="3">
    <source>
        <dbReference type="Google" id="ProtNLM"/>
    </source>
</evidence>
<evidence type="ECO:0000313" key="2">
    <source>
        <dbReference type="Proteomes" id="UP000473531"/>
    </source>
</evidence>
<dbReference type="EMBL" id="WTYU01000001">
    <property type="protein sequence ID" value="MXP13531.1"/>
    <property type="molecule type" value="Genomic_DNA"/>
</dbReference>
<dbReference type="Proteomes" id="UP000473531">
    <property type="component" value="Unassembled WGS sequence"/>
</dbReference>
<sequence>MRHSIGAVLLLLTLAGCNREDAPAEKLKDAAENLVDQVDGSTTAQLPDGLYAPRNECTTIAGAEAFRKKLASVVKARDVDGLAALAATDIKLDFGGGSGVAELRKRLADTDWTLWDELDTLLNLGCAANDQGGITLPWYFDQKIDKIDPMMGMIVMGQNVPLRDGPGQNSTAVRMLSWDGVELAAGLQPGKPYQNVKLADGSLGYVETGKLRSLIAYRLTATSRDGKWSIISLVAGD</sequence>
<evidence type="ECO:0000313" key="1">
    <source>
        <dbReference type="EMBL" id="MXP13531.1"/>
    </source>
</evidence>
<dbReference type="RefSeq" id="WP_160599782.1">
    <property type="nucleotide sequence ID" value="NZ_WTYU01000001.1"/>
</dbReference>
<dbReference type="AlphaFoldDB" id="A0A6L7GFT7"/>